<dbReference type="SUPFAM" id="SSF52540">
    <property type="entry name" value="P-loop containing nucleoside triphosphate hydrolases"/>
    <property type="match status" value="1"/>
</dbReference>
<dbReference type="InterPro" id="IPR006935">
    <property type="entry name" value="Helicase/UvrB_N"/>
</dbReference>
<keyword evidence="8" id="KW-1185">Reference proteome</keyword>
<dbReference type="SMART" id="SM00487">
    <property type="entry name" value="DEXDc"/>
    <property type="match status" value="1"/>
</dbReference>
<feature type="domain" description="Helicase C-terminal" evidence="6">
    <location>
        <begin position="364"/>
        <end position="517"/>
    </location>
</feature>
<feature type="domain" description="Helicase ATP-binding" evidence="5">
    <location>
        <begin position="104"/>
        <end position="254"/>
    </location>
</feature>
<evidence type="ECO:0000256" key="3">
    <source>
        <dbReference type="ARBA" id="ARBA00022806"/>
    </source>
</evidence>
<dbReference type="PROSITE" id="PS51192">
    <property type="entry name" value="HELICASE_ATP_BIND_1"/>
    <property type="match status" value="1"/>
</dbReference>
<dbReference type="PANTHER" id="PTHR11274">
    <property type="entry name" value="RAD25/XP-B DNA REPAIR HELICASE"/>
    <property type="match status" value="1"/>
</dbReference>
<evidence type="ECO:0000256" key="2">
    <source>
        <dbReference type="ARBA" id="ARBA00022801"/>
    </source>
</evidence>
<keyword evidence="3 7" id="KW-0347">Helicase</keyword>
<comment type="caution">
    <text evidence="7">The sequence shown here is derived from an EMBL/GenBank/DDBJ whole genome shotgun (WGS) entry which is preliminary data.</text>
</comment>
<dbReference type="InterPro" id="IPR050615">
    <property type="entry name" value="ATP-dep_DNA_Helicase"/>
</dbReference>
<dbReference type="Pfam" id="PF04851">
    <property type="entry name" value="ResIII"/>
    <property type="match status" value="1"/>
</dbReference>
<dbReference type="RefSeq" id="WP_377546028.1">
    <property type="nucleotide sequence ID" value="NZ_JBHSBN010000009.1"/>
</dbReference>
<dbReference type="Gene3D" id="3.40.50.300">
    <property type="entry name" value="P-loop containing nucleotide triphosphate hydrolases"/>
    <property type="match status" value="2"/>
</dbReference>
<name>A0ABV8KN72_9ACTN</name>
<dbReference type="EMBL" id="JBHSBN010000009">
    <property type="protein sequence ID" value="MFC4107285.1"/>
    <property type="molecule type" value="Genomic_DNA"/>
</dbReference>
<organism evidence="7 8">
    <name type="scientific">Micromonospora zhanjiangensis</name>
    <dbReference type="NCBI Taxonomy" id="1522057"/>
    <lineage>
        <taxon>Bacteria</taxon>
        <taxon>Bacillati</taxon>
        <taxon>Actinomycetota</taxon>
        <taxon>Actinomycetes</taxon>
        <taxon>Micromonosporales</taxon>
        <taxon>Micromonosporaceae</taxon>
        <taxon>Micromonospora</taxon>
    </lineage>
</organism>
<dbReference type="Pfam" id="PF00271">
    <property type="entry name" value="Helicase_C"/>
    <property type="match status" value="1"/>
</dbReference>
<evidence type="ECO:0000259" key="6">
    <source>
        <dbReference type="PROSITE" id="PS51194"/>
    </source>
</evidence>
<dbReference type="GO" id="GO:0004386">
    <property type="term" value="F:helicase activity"/>
    <property type="evidence" value="ECO:0007669"/>
    <property type="project" value="UniProtKB-KW"/>
</dbReference>
<accession>A0ABV8KN72</accession>
<evidence type="ECO:0000259" key="5">
    <source>
        <dbReference type="PROSITE" id="PS51192"/>
    </source>
</evidence>
<dbReference type="PROSITE" id="PS51194">
    <property type="entry name" value="HELICASE_CTER"/>
    <property type="match status" value="1"/>
</dbReference>
<sequence>MTVQGERTRAELWNLLAERPGQNKRQLLAGLRLRGLSVESAREVNRTLYRSSNLFVHDGATPPRWHLTSGSRSAGLSISTTVGPALPRCYRGREPRAWQLEALIEWRARGRCGVVEAVTGTGKTAVGVLAAAAALDAGEKVLVLVPGRELLDQWYEVLRRDLRNTRVGRVGDGHRDSFDHYPILVAVVHSAARRQMLTWGTPGLLVADEVHRYGAPSFALALEPEFDARLGLTATYERSDDGLAEHLDPYFGGMVAGCGYQRGLEDGILAPFRVAFLGVDFTSDERRRHDEYDERAKVLRRRLIEVHGCPEEPFGEFMAHVNRLREGSHGDHWAVRDARGYLNAFSKRRQLLADCRPKQEALSSLTSVLAAAGRGLVFSETKASAEQAAAVLIGSGIRARPFTSGLRRADRKDRLAAFKDGNVRVLTAPRVLDEGVDVPQAEVGVILAGSRSRRQMIQRMGRVIRPKADRRPAAFIVMYVTGTAEDPAQGAHEAFLGDLTHVAEKIDHFDPGTAGSELLGWYYEGRTEVR</sequence>
<protein>
    <submittedName>
        <fullName evidence="7">DEAD/DEAH box helicase family protein</fullName>
    </submittedName>
</protein>
<dbReference type="InterPro" id="IPR001650">
    <property type="entry name" value="Helicase_C-like"/>
</dbReference>
<dbReference type="InterPro" id="IPR027417">
    <property type="entry name" value="P-loop_NTPase"/>
</dbReference>
<evidence type="ECO:0000256" key="4">
    <source>
        <dbReference type="ARBA" id="ARBA00022840"/>
    </source>
</evidence>
<proteinExistence type="predicted"/>
<evidence type="ECO:0000313" key="8">
    <source>
        <dbReference type="Proteomes" id="UP001595868"/>
    </source>
</evidence>
<dbReference type="SMART" id="SM00490">
    <property type="entry name" value="HELICc"/>
    <property type="match status" value="1"/>
</dbReference>
<keyword evidence="1" id="KW-0547">Nucleotide-binding</keyword>
<evidence type="ECO:0000256" key="1">
    <source>
        <dbReference type="ARBA" id="ARBA00022741"/>
    </source>
</evidence>
<dbReference type="InterPro" id="IPR014001">
    <property type="entry name" value="Helicase_ATP-bd"/>
</dbReference>
<dbReference type="Proteomes" id="UP001595868">
    <property type="component" value="Unassembled WGS sequence"/>
</dbReference>
<gene>
    <name evidence="7" type="ORF">ACFOX0_15305</name>
</gene>
<keyword evidence="4" id="KW-0067">ATP-binding</keyword>
<keyword evidence="2" id="KW-0378">Hydrolase</keyword>
<reference evidence="8" key="1">
    <citation type="journal article" date="2019" name="Int. J. Syst. Evol. Microbiol.">
        <title>The Global Catalogue of Microorganisms (GCM) 10K type strain sequencing project: providing services to taxonomists for standard genome sequencing and annotation.</title>
        <authorList>
            <consortium name="The Broad Institute Genomics Platform"/>
            <consortium name="The Broad Institute Genome Sequencing Center for Infectious Disease"/>
            <person name="Wu L."/>
            <person name="Ma J."/>
        </authorList>
    </citation>
    <scope>NUCLEOTIDE SEQUENCE [LARGE SCALE GENOMIC DNA]</scope>
    <source>
        <strain evidence="8">2902at01</strain>
    </source>
</reference>
<evidence type="ECO:0000313" key="7">
    <source>
        <dbReference type="EMBL" id="MFC4107285.1"/>
    </source>
</evidence>
<dbReference type="PANTHER" id="PTHR11274:SF0">
    <property type="entry name" value="GENERAL TRANSCRIPTION AND DNA REPAIR FACTOR IIH HELICASE SUBUNIT XPB"/>
    <property type="match status" value="1"/>
</dbReference>